<protein>
    <submittedName>
        <fullName evidence="1">Uncharacterized protein</fullName>
    </submittedName>
</protein>
<comment type="caution">
    <text evidence="1">The sequence shown here is derived from an EMBL/GenBank/DDBJ whole genome shotgun (WGS) entry which is preliminary data.</text>
</comment>
<sequence length="66" mass="7268">MGVISLKAIDGILPLGQVPEMALFLNNKIRLCAPMNSPSDPIKTRFYWTNMANEQATSLTVITFLA</sequence>
<organism evidence="1">
    <name type="scientific">Picea glauca</name>
    <name type="common">White spruce</name>
    <name type="synonym">Pinus glauca</name>
    <dbReference type="NCBI Taxonomy" id="3330"/>
    <lineage>
        <taxon>Eukaryota</taxon>
        <taxon>Viridiplantae</taxon>
        <taxon>Streptophyta</taxon>
        <taxon>Embryophyta</taxon>
        <taxon>Tracheophyta</taxon>
        <taxon>Spermatophyta</taxon>
        <taxon>Pinopsida</taxon>
        <taxon>Pinidae</taxon>
        <taxon>Conifers I</taxon>
        <taxon>Pinales</taxon>
        <taxon>Pinaceae</taxon>
        <taxon>Picea</taxon>
    </lineage>
</organism>
<geneLocation type="mitochondrion" evidence="1"/>
<gene>
    <name evidence="1" type="ORF">ABT39_MTgene3084</name>
</gene>
<evidence type="ECO:0000313" key="1">
    <source>
        <dbReference type="EMBL" id="KUM49857.1"/>
    </source>
</evidence>
<dbReference type="AlphaFoldDB" id="A0A101M2U0"/>
<accession>A0A101M2U0</accession>
<proteinExistence type="predicted"/>
<reference evidence="1" key="1">
    <citation type="journal article" date="2015" name="Genome Biol. Evol.">
        <title>Organellar Genomes of White Spruce (Picea glauca): Assembly and Annotation.</title>
        <authorList>
            <person name="Jackman S.D."/>
            <person name="Warren R.L."/>
            <person name="Gibb E.A."/>
            <person name="Vandervalk B.P."/>
            <person name="Mohamadi H."/>
            <person name="Chu J."/>
            <person name="Raymond A."/>
            <person name="Pleasance S."/>
            <person name="Coope R."/>
            <person name="Wildung M.R."/>
            <person name="Ritland C.E."/>
            <person name="Bousquet J."/>
            <person name="Jones S.J."/>
            <person name="Bohlmann J."/>
            <person name="Birol I."/>
        </authorList>
    </citation>
    <scope>NUCLEOTIDE SEQUENCE [LARGE SCALE GENOMIC DNA]</scope>
    <source>
        <tissue evidence="1">Flushing bud</tissue>
    </source>
</reference>
<name>A0A101M2U0_PICGL</name>
<keyword evidence="1" id="KW-0496">Mitochondrion</keyword>
<dbReference type="EMBL" id="LKAM01000002">
    <property type="protein sequence ID" value="KUM49857.1"/>
    <property type="molecule type" value="Genomic_DNA"/>
</dbReference>